<evidence type="ECO:0000313" key="3">
    <source>
        <dbReference type="Proteomes" id="UP000005801"/>
    </source>
</evidence>
<dbReference type="Proteomes" id="UP000005801">
    <property type="component" value="Unassembled WGS sequence"/>
</dbReference>
<dbReference type="EMBL" id="ABCS01000059">
    <property type="protein sequence ID" value="EDM76719.1"/>
    <property type="molecule type" value="Genomic_DNA"/>
</dbReference>
<dbReference type="AlphaFoldDB" id="A6GBL3"/>
<keyword evidence="3" id="KW-1185">Reference proteome</keyword>
<organism evidence="2 3">
    <name type="scientific">Plesiocystis pacifica SIR-1</name>
    <dbReference type="NCBI Taxonomy" id="391625"/>
    <lineage>
        <taxon>Bacteria</taxon>
        <taxon>Pseudomonadati</taxon>
        <taxon>Myxococcota</taxon>
        <taxon>Polyangia</taxon>
        <taxon>Nannocystales</taxon>
        <taxon>Nannocystaceae</taxon>
        <taxon>Plesiocystis</taxon>
    </lineage>
</organism>
<feature type="region of interest" description="Disordered" evidence="1">
    <location>
        <begin position="148"/>
        <end position="178"/>
    </location>
</feature>
<name>A6GBL3_9BACT</name>
<feature type="compositionally biased region" description="Basic and acidic residues" evidence="1">
    <location>
        <begin position="169"/>
        <end position="178"/>
    </location>
</feature>
<evidence type="ECO:0000313" key="2">
    <source>
        <dbReference type="EMBL" id="EDM76719.1"/>
    </source>
</evidence>
<comment type="caution">
    <text evidence="2">The sequence shown here is derived from an EMBL/GenBank/DDBJ whole genome shotgun (WGS) entry which is preliminary data.</text>
</comment>
<protein>
    <submittedName>
        <fullName evidence="2">Uncharacterized protein</fullName>
    </submittedName>
</protein>
<evidence type="ECO:0000256" key="1">
    <source>
        <dbReference type="SAM" id="MobiDB-lite"/>
    </source>
</evidence>
<gene>
    <name evidence="2" type="ORF">PPSIR1_33731</name>
</gene>
<proteinExistence type="predicted"/>
<dbReference type="STRING" id="391625.PPSIR1_33731"/>
<sequence>MVLAAVFVCGWLIPLTISAYHGGAPESWPMHARDLYSVSCLFGTESDRVSVFYVQVRREHSRGWETVEESQYFELEPFGHRNRFDRFMARFGYMDSQSAEAARAEFARWIAARESEGDASGGVVIAVRYLWLDVDLDGDPQGCWRKPDLADLPPGTKRRRLGEVVPISAEDRARGGSR</sequence>
<reference evidence="2 3" key="1">
    <citation type="submission" date="2007-06" db="EMBL/GenBank/DDBJ databases">
        <authorList>
            <person name="Shimkets L."/>
            <person name="Ferriera S."/>
            <person name="Johnson J."/>
            <person name="Kravitz S."/>
            <person name="Beeson K."/>
            <person name="Sutton G."/>
            <person name="Rogers Y.-H."/>
            <person name="Friedman R."/>
            <person name="Frazier M."/>
            <person name="Venter J.C."/>
        </authorList>
    </citation>
    <scope>NUCLEOTIDE SEQUENCE [LARGE SCALE GENOMIC DNA]</scope>
    <source>
        <strain evidence="2 3">SIR-1</strain>
    </source>
</reference>
<accession>A6GBL3</accession>